<dbReference type="RefSeq" id="YP_009203160.1">
    <property type="nucleotide sequence ID" value="NC_028850.1"/>
</dbReference>
<reference evidence="1 2" key="1">
    <citation type="submission" date="2015-06" db="EMBL/GenBank/DDBJ databases">
        <title>Complete genome sequence of bacteriophage vB_YenP_ISAO8 which infects Yersinia enterocolitica O:8.</title>
        <authorList>
            <person name="Leon-Velarde C.G."/>
            <person name="Kropinski A.M."/>
            <person name="Chen S."/>
        </authorList>
    </citation>
    <scope>NUCLEOTIDE SEQUENCE [LARGE SCALE GENOMIC DNA]</scope>
</reference>
<evidence type="ECO:0000313" key="2">
    <source>
        <dbReference type="Proteomes" id="UP000203872"/>
    </source>
</evidence>
<keyword evidence="2" id="KW-1185">Reference proteome</keyword>
<dbReference type="Proteomes" id="UP000203872">
    <property type="component" value="Segment"/>
</dbReference>
<organism evidence="1 2">
    <name type="scientific">Yersinia phage vB_YenP_ISAO8</name>
    <dbReference type="NCBI Taxonomy" id="1675027"/>
    <lineage>
        <taxon>Viruses</taxon>
        <taxon>Duplodnaviria</taxon>
        <taxon>Heunggongvirae</taxon>
        <taxon>Uroviricota</taxon>
        <taxon>Caudoviricetes</taxon>
        <taxon>Autographivirales</taxon>
        <taxon>Autonotataviridae</taxon>
        <taxon>Melnykvirinae</taxon>
        <taxon>Aghbyvirus</taxon>
        <taxon>Aghbyvirus ISAO8</taxon>
    </lineage>
</organism>
<dbReference type="KEGG" id="vg:26630221"/>
<evidence type="ECO:0000313" key="1">
    <source>
        <dbReference type="EMBL" id="AKQ07674.1"/>
    </source>
</evidence>
<accession>A0A0H4TL20</accession>
<dbReference type="Pfam" id="PF25755">
    <property type="entry name" value="Phage_T3_1_05"/>
    <property type="match status" value="1"/>
</dbReference>
<dbReference type="EMBL" id="KT184661">
    <property type="protein sequence ID" value="AKQ07674.1"/>
    <property type="molecule type" value="Genomic_DNA"/>
</dbReference>
<name>A0A0H4TL20_9CAUD</name>
<dbReference type="InterPro" id="IPR058006">
    <property type="entry name" value="1.05"/>
</dbReference>
<dbReference type="OrthoDB" id="21913at10239"/>
<proteinExistence type="predicted"/>
<dbReference type="GeneID" id="26630221"/>
<sequence length="88" mass="10242">MMAIEAIQFRARVPVTNDDGATLKWHYQVTRFTLGVGRCGKNVTDLRLNYRAGWVDVIQSHDDGTFYEFAYKRSDILGRIQIERRIYG</sequence>
<protein>
    <submittedName>
        <fullName evidence="1">Uncharacterized protein</fullName>
    </submittedName>
</protein>